<keyword evidence="4" id="KW-0067">ATP-binding</keyword>
<dbReference type="PANTHER" id="PTHR12241">
    <property type="entry name" value="TUBULIN POLYGLUTAMYLASE"/>
    <property type="match status" value="1"/>
</dbReference>
<dbReference type="InterPro" id="IPR004344">
    <property type="entry name" value="TTL/TTLL_fam"/>
</dbReference>
<organism evidence="5 6">
    <name type="scientific">Trichostrongylus colubriformis</name>
    <name type="common">Black scour worm</name>
    <dbReference type="NCBI Taxonomy" id="6319"/>
    <lineage>
        <taxon>Eukaryota</taxon>
        <taxon>Metazoa</taxon>
        <taxon>Ecdysozoa</taxon>
        <taxon>Nematoda</taxon>
        <taxon>Chromadorea</taxon>
        <taxon>Rhabditida</taxon>
        <taxon>Rhabditina</taxon>
        <taxon>Rhabditomorpha</taxon>
        <taxon>Strongyloidea</taxon>
        <taxon>Trichostrongylidae</taxon>
        <taxon>Trichostrongylus</taxon>
    </lineage>
</organism>
<protein>
    <submittedName>
        <fullName evidence="5">Tubulin tyrosine ligase like 11</fullName>
    </submittedName>
</protein>
<evidence type="ECO:0000313" key="5">
    <source>
        <dbReference type="EMBL" id="KAK5984946.1"/>
    </source>
</evidence>
<evidence type="ECO:0000256" key="2">
    <source>
        <dbReference type="ARBA" id="ARBA00022598"/>
    </source>
</evidence>
<evidence type="ECO:0000313" key="6">
    <source>
        <dbReference type="Proteomes" id="UP001331761"/>
    </source>
</evidence>
<keyword evidence="3" id="KW-0547">Nucleotide-binding</keyword>
<proteinExistence type="inferred from homology"/>
<comment type="similarity">
    <text evidence="1">Belongs to the tubulin--tyrosine ligase family.</text>
</comment>
<evidence type="ECO:0000256" key="1">
    <source>
        <dbReference type="ARBA" id="ARBA00006820"/>
    </source>
</evidence>
<dbReference type="Proteomes" id="UP001331761">
    <property type="component" value="Unassembled WGS sequence"/>
</dbReference>
<dbReference type="SUPFAM" id="SSF56059">
    <property type="entry name" value="Glutathione synthetase ATP-binding domain-like"/>
    <property type="match status" value="1"/>
</dbReference>
<dbReference type="Gene3D" id="3.30.470.20">
    <property type="entry name" value="ATP-grasp fold, B domain"/>
    <property type="match status" value="1"/>
</dbReference>
<accession>A0AAN8IT34</accession>
<comment type="caution">
    <text evidence="5">The sequence shown here is derived from an EMBL/GenBank/DDBJ whole genome shotgun (WGS) entry which is preliminary data.</text>
</comment>
<dbReference type="PROSITE" id="PS51221">
    <property type="entry name" value="TTL"/>
    <property type="match status" value="1"/>
</dbReference>
<dbReference type="AlphaFoldDB" id="A0AAN8IT34"/>
<dbReference type="PANTHER" id="PTHR12241:SF154">
    <property type="entry name" value="TUBULIN POLYGLUTAMYLASE TTLL11"/>
    <property type="match status" value="1"/>
</dbReference>
<evidence type="ECO:0000256" key="4">
    <source>
        <dbReference type="ARBA" id="ARBA00022840"/>
    </source>
</evidence>
<name>A0AAN8IT34_TRICO</name>
<dbReference type="EMBL" id="WIXE01002290">
    <property type="protein sequence ID" value="KAK5984946.1"/>
    <property type="molecule type" value="Genomic_DNA"/>
</dbReference>
<keyword evidence="6" id="KW-1185">Reference proteome</keyword>
<gene>
    <name evidence="5" type="ORF">GCK32_015029</name>
</gene>
<dbReference type="GO" id="GO:0000226">
    <property type="term" value="P:microtubule cytoskeleton organization"/>
    <property type="evidence" value="ECO:0007669"/>
    <property type="project" value="TreeGrafter"/>
</dbReference>
<sequence length="256" mass="29910">MKSIVKSPRCRVNKFPGMTELSKKVSLTHAIDSMRKIFPRDYNFYPPSYFLPAHLDQFKEFWHKEMSRRRQKGLQNEMYFIVKPDDGAQGSGIYLINDPDQIRDASEKQLVQEYVADPFLMNDQLKFDFRVYGVIKSINPLSIYVSREGMVRFCTEKYRKPKPSNFDNLYAHLTNYSLNKGNLSYIHSLSLMDQINGSKRLLSTVFGQMAKCGLRTKKLWHDIKIIIVKTVLAMLPELMINYEYEFNGTVGPQCFQ</sequence>
<dbReference type="GO" id="GO:0015631">
    <property type="term" value="F:tubulin binding"/>
    <property type="evidence" value="ECO:0007669"/>
    <property type="project" value="TreeGrafter"/>
</dbReference>
<dbReference type="GO" id="GO:0005524">
    <property type="term" value="F:ATP binding"/>
    <property type="evidence" value="ECO:0007669"/>
    <property type="project" value="UniProtKB-KW"/>
</dbReference>
<dbReference type="Pfam" id="PF03133">
    <property type="entry name" value="TTL"/>
    <property type="match status" value="1"/>
</dbReference>
<dbReference type="GO" id="GO:0019098">
    <property type="term" value="P:reproductive behavior"/>
    <property type="evidence" value="ECO:0007669"/>
    <property type="project" value="UniProtKB-ARBA"/>
</dbReference>
<evidence type="ECO:0000256" key="3">
    <source>
        <dbReference type="ARBA" id="ARBA00022741"/>
    </source>
</evidence>
<dbReference type="GO" id="GO:0036064">
    <property type="term" value="C:ciliary basal body"/>
    <property type="evidence" value="ECO:0007669"/>
    <property type="project" value="TreeGrafter"/>
</dbReference>
<reference evidence="5 6" key="1">
    <citation type="submission" date="2019-10" db="EMBL/GenBank/DDBJ databases">
        <title>Assembly and Annotation for the nematode Trichostrongylus colubriformis.</title>
        <authorList>
            <person name="Martin J."/>
        </authorList>
    </citation>
    <scope>NUCLEOTIDE SEQUENCE [LARGE SCALE GENOMIC DNA]</scope>
    <source>
        <strain evidence="5">G859</strain>
        <tissue evidence="5">Whole worm</tissue>
    </source>
</reference>
<keyword evidence="2 5" id="KW-0436">Ligase</keyword>
<dbReference type="GO" id="GO:0070740">
    <property type="term" value="F:tubulin-glutamic acid ligase activity"/>
    <property type="evidence" value="ECO:0007669"/>
    <property type="project" value="TreeGrafter"/>
</dbReference>
<feature type="non-terminal residue" evidence="5">
    <location>
        <position position="256"/>
    </location>
</feature>